<feature type="signal peptide" evidence="1">
    <location>
        <begin position="1"/>
        <end position="15"/>
    </location>
</feature>
<evidence type="ECO:0000313" key="2">
    <source>
        <dbReference type="Proteomes" id="UP000085678"/>
    </source>
</evidence>
<dbReference type="KEGG" id="lak:106172595"/>
<protein>
    <submittedName>
        <fullName evidence="3">Uncharacterized protein LOC106172595</fullName>
    </submittedName>
</protein>
<sequence length="370" mass="39139">MKLLILAALVAAAYGASVPVPASMFPAIQAGGVKVLQAAIVGVQRNFNASIEAFKSVNVTCNTIVNRKIEECKSCVTTSCENRAKQACKPSDFQLVLAKGIGFFASDIPNFFSNSLPNFFVDDIGGGVIKLGNEVGDFFTNTIGGGITDLGNNIAGGFIDVGNGIADIGKNIGNGIVDFGKGIANGFVDFGNKIGDLGNTVIDGIGGGIGKIGDFFSGFGDLFGRRRRDVHHEMAMHKLNRIMRAGEPGCDAIKNDASNACKYYIKTCTQCDIEKSRDCPGYKTAMENLIKANNDRQWLSKVKKNNYDILSVTYDPTAFDPATGGFKGVQASVNLFGNALSFTLDTNPFDPTKAGPAIAAKAVLKLSGRE</sequence>
<proteinExistence type="predicted"/>
<dbReference type="OrthoDB" id="6318560at2759"/>
<gene>
    <name evidence="3" type="primary">LOC106172595</name>
</gene>
<evidence type="ECO:0000256" key="1">
    <source>
        <dbReference type="SAM" id="SignalP"/>
    </source>
</evidence>
<dbReference type="InParanoid" id="A0A1S3JEI7"/>
<reference evidence="3" key="1">
    <citation type="submission" date="2025-08" db="UniProtKB">
        <authorList>
            <consortium name="RefSeq"/>
        </authorList>
    </citation>
    <scope>IDENTIFICATION</scope>
    <source>
        <tissue evidence="3">Gonads</tissue>
    </source>
</reference>
<organism evidence="2 3">
    <name type="scientific">Lingula anatina</name>
    <name type="common">Brachiopod</name>
    <name type="synonym">Lingula unguis</name>
    <dbReference type="NCBI Taxonomy" id="7574"/>
    <lineage>
        <taxon>Eukaryota</taxon>
        <taxon>Metazoa</taxon>
        <taxon>Spiralia</taxon>
        <taxon>Lophotrochozoa</taxon>
        <taxon>Brachiopoda</taxon>
        <taxon>Linguliformea</taxon>
        <taxon>Lingulata</taxon>
        <taxon>Lingulida</taxon>
        <taxon>Linguloidea</taxon>
        <taxon>Lingulidae</taxon>
        <taxon>Lingula</taxon>
    </lineage>
</organism>
<dbReference type="AlphaFoldDB" id="A0A1S3JEI7"/>
<dbReference type="GeneID" id="106172595"/>
<evidence type="ECO:0000313" key="3">
    <source>
        <dbReference type="RefSeq" id="XP_013408830.1"/>
    </source>
</evidence>
<keyword evidence="2" id="KW-1185">Reference proteome</keyword>
<accession>A0A1S3JEI7</accession>
<dbReference type="OMA" id="GACKACV"/>
<name>A0A1S3JEI7_LINAN</name>
<feature type="chain" id="PRO_5013340374" evidence="1">
    <location>
        <begin position="16"/>
        <end position="370"/>
    </location>
</feature>
<keyword evidence="1" id="KW-0732">Signal</keyword>
<dbReference type="RefSeq" id="XP_013408830.1">
    <property type="nucleotide sequence ID" value="XM_013553376.2"/>
</dbReference>
<dbReference type="Proteomes" id="UP000085678">
    <property type="component" value="Unplaced"/>
</dbReference>